<dbReference type="EMBL" id="PQGD01000002">
    <property type="protein sequence ID" value="POP50230.1"/>
    <property type="molecule type" value="Genomic_DNA"/>
</dbReference>
<keyword evidence="4" id="KW-1185">Reference proteome</keyword>
<feature type="region of interest" description="Disordered" evidence="1">
    <location>
        <begin position="68"/>
        <end position="97"/>
    </location>
</feature>
<accession>A0A2P5GUI1</accession>
<dbReference type="RefSeq" id="WP_103678571.1">
    <property type="nucleotide sequence ID" value="NZ_PQGD01000002.1"/>
</dbReference>
<name>A0A2P5GUI1_9ENTR</name>
<proteinExistence type="predicted"/>
<dbReference type="AlphaFoldDB" id="A0A2P5GUI1"/>
<protein>
    <submittedName>
        <fullName evidence="3">Uncharacterized protein</fullName>
    </submittedName>
</protein>
<dbReference type="Proteomes" id="UP000247005">
    <property type="component" value="Unassembled WGS sequence"/>
</dbReference>
<evidence type="ECO:0000313" key="2">
    <source>
        <dbReference type="EMBL" id="POP40881.1"/>
    </source>
</evidence>
<comment type="caution">
    <text evidence="3">The sequence shown here is derived from an EMBL/GenBank/DDBJ whole genome shotgun (WGS) entry which is preliminary data.</text>
</comment>
<dbReference type="EMBL" id="PQGE01000033">
    <property type="protein sequence ID" value="POP40881.1"/>
    <property type="molecule type" value="Genomic_DNA"/>
</dbReference>
<reference evidence="4 5" key="1">
    <citation type="submission" date="2018-01" db="EMBL/GenBank/DDBJ databases">
        <title>Superficieibacter electus gen. nov., sp. nov., an extended-spectrum beta-lactamase possessing member of the Enterobacteriaceae family, isolated from intensive care unit surfaces.</title>
        <authorList>
            <person name="Potter R.F."/>
            <person name="D'Souza A.W."/>
        </authorList>
    </citation>
    <scope>NUCLEOTIDE SEQUENCE [LARGE SCALE GENOMIC DNA]</scope>
    <source>
        <strain evidence="3 5">BP-1</strain>
        <strain evidence="2 4">BP-2</strain>
    </source>
</reference>
<sequence length="97" mass="11008">MKRSEIEQLTDELIGEAVLSLLADNSPINTQTLINRLRSIESSESNHQRRDILSGIIAEISGTAERKHTIRESSQWNEDNVHQLFGSRRQSGKSKNH</sequence>
<dbReference type="Proteomes" id="UP000237073">
    <property type="component" value="Unassembled WGS sequence"/>
</dbReference>
<dbReference type="OrthoDB" id="6539751at2"/>
<evidence type="ECO:0000313" key="3">
    <source>
        <dbReference type="EMBL" id="POP50230.1"/>
    </source>
</evidence>
<gene>
    <name evidence="3" type="ORF">CHU32_02055</name>
    <name evidence="2" type="ORF">CHU33_24975</name>
</gene>
<evidence type="ECO:0000313" key="5">
    <source>
        <dbReference type="Proteomes" id="UP000247005"/>
    </source>
</evidence>
<organism evidence="3 5">
    <name type="scientific">Superficieibacter electus</name>
    <dbReference type="NCBI Taxonomy" id="2022662"/>
    <lineage>
        <taxon>Bacteria</taxon>
        <taxon>Pseudomonadati</taxon>
        <taxon>Pseudomonadota</taxon>
        <taxon>Gammaproteobacteria</taxon>
        <taxon>Enterobacterales</taxon>
        <taxon>Enterobacteriaceae</taxon>
        <taxon>Superficieibacter</taxon>
    </lineage>
</organism>
<evidence type="ECO:0000313" key="4">
    <source>
        <dbReference type="Proteomes" id="UP000237073"/>
    </source>
</evidence>
<evidence type="ECO:0000256" key="1">
    <source>
        <dbReference type="SAM" id="MobiDB-lite"/>
    </source>
</evidence>